<dbReference type="AlphaFoldDB" id="A0A392RWK3"/>
<accession>A0A392RWK3</accession>
<protein>
    <submittedName>
        <fullName evidence="1">Uncharacterized protein</fullName>
    </submittedName>
</protein>
<reference evidence="1 2" key="1">
    <citation type="journal article" date="2018" name="Front. Plant Sci.">
        <title>Red Clover (Trifolium pratense) and Zigzag Clover (T. medium) - A Picture of Genomic Similarities and Differences.</title>
        <authorList>
            <person name="Dluhosova J."/>
            <person name="Istvanek J."/>
            <person name="Nedelnik J."/>
            <person name="Repkova J."/>
        </authorList>
    </citation>
    <scope>NUCLEOTIDE SEQUENCE [LARGE SCALE GENOMIC DNA]</scope>
    <source>
        <strain evidence="2">cv. 10/8</strain>
        <tissue evidence="1">Leaf</tissue>
    </source>
</reference>
<dbReference type="EMBL" id="LXQA010280943">
    <property type="protein sequence ID" value="MCI40537.1"/>
    <property type="molecule type" value="Genomic_DNA"/>
</dbReference>
<name>A0A392RWK3_9FABA</name>
<feature type="non-terminal residue" evidence="1">
    <location>
        <position position="29"/>
    </location>
</feature>
<evidence type="ECO:0000313" key="1">
    <source>
        <dbReference type="EMBL" id="MCI40537.1"/>
    </source>
</evidence>
<proteinExistence type="predicted"/>
<sequence>MWPLWNGGADIDVKRKSVVGKRRRRCASR</sequence>
<dbReference type="Proteomes" id="UP000265520">
    <property type="component" value="Unassembled WGS sequence"/>
</dbReference>
<evidence type="ECO:0000313" key="2">
    <source>
        <dbReference type="Proteomes" id="UP000265520"/>
    </source>
</evidence>
<keyword evidence="2" id="KW-1185">Reference proteome</keyword>
<organism evidence="1 2">
    <name type="scientific">Trifolium medium</name>
    <dbReference type="NCBI Taxonomy" id="97028"/>
    <lineage>
        <taxon>Eukaryota</taxon>
        <taxon>Viridiplantae</taxon>
        <taxon>Streptophyta</taxon>
        <taxon>Embryophyta</taxon>
        <taxon>Tracheophyta</taxon>
        <taxon>Spermatophyta</taxon>
        <taxon>Magnoliopsida</taxon>
        <taxon>eudicotyledons</taxon>
        <taxon>Gunneridae</taxon>
        <taxon>Pentapetalae</taxon>
        <taxon>rosids</taxon>
        <taxon>fabids</taxon>
        <taxon>Fabales</taxon>
        <taxon>Fabaceae</taxon>
        <taxon>Papilionoideae</taxon>
        <taxon>50 kb inversion clade</taxon>
        <taxon>NPAAA clade</taxon>
        <taxon>Hologalegina</taxon>
        <taxon>IRL clade</taxon>
        <taxon>Trifolieae</taxon>
        <taxon>Trifolium</taxon>
    </lineage>
</organism>
<comment type="caution">
    <text evidence="1">The sequence shown here is derived from an EMBL/GenBank/DDBJ whole genome shotgun (WGS) entry which is preliminary data.</text>
</comment>